<reference evidence="10 11" key="1">
    <citation type="submission" date="2024-02" db="EMBL/GenBank/DDBJ databases">
        <title>Chromosome-scale genome assembly of the rough periwinkle Littorina saxatilis.</title>
        <authorList>
            <person name="De Jode A."/>
            <person name="Faria R."/>
            <person name="Formenti G."/>
            <person name="Sims Y."/>
            <person name="Smith T.P."/>
            <person name="Tracey A."/>
            <person name="Wood J.M.D."/>
            <person name="Zagrodzka Z.B."/>
            <person name="Johannesson K."/>
            <person name="Butlin R.K."/>
            <person name="Leder E.H."/>
        </authorList>
    </citation>
    <scope>NUCLEOTIDE SEQUENCE [LARGE SCALE GENOMIC DNA]</scope>
    <source>
        <strain evidence="10">Snail1</strain>
        <tissue evidence="10">Muscle</tissue>
    </source>
</reference>
<dbReference type="SUPFAM" id="SSF48726">
    <property type="entry name" value="Immunoglobulin"/>
    <property type="match status" value="1"/>
</dbReference>
<name>A0AAN9AL18_9CAEN</name>
<feature type="region of interest" description="Disordered" evidence="6">
    <location>
        <begin position="658"/>
        <end position="678"/>
    </location>
</feature>
<evidence type="ECO:0000256" key="1">
    <source>
        <dbReference type="ARBA" id="ARBA00004479"/>
    </source>
</evidence>
<feature type="transmembrane region" description="Helical" evidence="7">
    <location>
        <begin position="567"/>
        <end position="593"/>
    </location>
</feature>
<evidence type="ECO:0000259" key="9">
    <source>
        <dbReference type="PROSITE" id="PS50835"/>
    </source>
</evidence>
<dbReference type="InterPro" id="IPR051275">
    <property type="entry name" value="Cell_adhesion_signaling"/>
</dbReference>
<evidence type="ECO:0000256" key="2">
    <source>
        <dbReference type="ARBA" id="ARBA00023136"/>
    </source>
</evidence>
<keyword evidence="3" id="KW-1015">Disulfide bond</keyword>
<dbReference type="EMBL" id="JBAMIC010003643">
    <property type="protein sequence ID" value="KAK7088918.1"/>
    <property type="molecule type" value="Genomic_DNA"/>
</dbReference>
<comment type="subcellular location">
    <subcellularLocation>
        <location evidence="1">Membrane</location>
        <topology evidence="1">Single-pass type I membrane protein</topology>
    </subcellularLocation>
</comment>
<keyword evidence="4" id="KW-0325">Glycoprotein</keyword>
<feature type="compositionally biased region" description="Polar residues" evidence="6">
    <location>
        <begin position="658"/>
        <end position="672"/>
    </location>
</feature>
<evidence type="ECO:0000256" key="3">
    <source>
        <dbReference type="ARBA" id="ARBA00023157"/>
    </source>
</evidence>
<gene>
    <name evidence="10" type="ORF">V1264_024578</name>
</gene>
<dbReference type="SMART" id="SM00409">
    <property type="entry name" value="IG"/>
    <property type="match status" value="1"/>
</dbReference>
<proteinExistence type="predicted"/>
<feature type="chain" id="PRO_5043019851" description="Ig-like domain-containing protein" evidence="8">
    <location>
        <begin position="27"/>
        <end position="714"/>
    </location>
</feature>
<dbReference type="GO" id="GO:0098609">
    <property type="term" value="P:cell-cell adhesion"/>
    <property type="evidence" value="ECO:0007669"/>
    <property type="project" value="TreeGrafter"/>
</dbReference>
<keyword evidence="11" id="KW-1185">Reference proteome</keyword>
<evidence type="ECO:0000313" key="10">
    <source>
        <dbReference type="EMBL" id="KAK7088918.1"/>
    </source>
</evidence>
<dbReference type="PROSITE" id="PS50835">
    <property type="entry name" value="IG_LIKE"/>
    <property type="match status" value="2"/>
</dbReference>
<keyword evidence="2 7" id="KW-0472">Membrane</keyword>
<dbReference type="InterPro" id="IPR036179">
    <property type="entry name" value="Ig-like_dom_sf"/>
</dbReference>
<evidence type="ECO:0000256" key="6">
    <source>
        <dbReference type="SAM" id="MobiDB-lite"/>
    </source>
</evidence>
<dbReference type="Proteomes" id="UP001374579">
    <property type="component" value="Unassembled WGS sequence"/>
</dbReference>
<dbReference type="Gene3D" id="2.60.40.10">
    <property type="entry name" value="Immunoglobulins"/>
    <property type="match status" value="1"/>
</dbReference>
<feature type="domain" description="Ig-like" evidence="9">
    <location>
        <begin position="353"/>
        <end position="437"/>
    </location>
</feature>
<protein>
    <recommendedName>
        <fullName evidence="9">Ig-like domain-containing protein</fullName>
    </recommendedName>
</protein>
<evidence type="ECO:0000256" key="8">
    <source>
        <dbReference type="SAM" id="SignalP"/>
    </source>
</evidence>
<feature type="signal peptide" evidence="8">
    <location>
        <begin position="1"/>
        <end position="26"/>
    </location>
</feature>
<organism evidence="10 11">
    <name type="scientific">Littorina saxatilis</name>
    <dbReference type="NCBI Taxonomy" id="31220"/>
    <lineage>
        <taxon>Eukaryota</taxon>
        <taxon>Metazoa</taxon>
        <taxon>Spiralia</taxon>
        <taxon>Lophotrochozoa</taxon>
        <taxon>Mollusca</taxon>
        <taxon>Gastropoda</taxon>
        <taxon>Caenogastropoda</taxon>
        <taxon>Littorinimorpha</taxon>
        <taxon>Littorinoidea</taxon>
        <taxon>Littorinidae</taxon>
        <taxon>Littorina</taxon>
    </lineage>
</organism>
<dbReference type="Pfam" id="PF13895">
    <property type="entry name" value="Ig_2"/>
    <property type="match status" value="1"/>
</dbReference>
<accession>A0AAN9AL18</accession>
<keyword evidence="8" id="KW-0732">Signal</keyword>
<evidence type="ECO:0000256" key="5">
    <source>
        <dbReference type="ARBA" id="ARBA00023319"/>
    </source>
</evidence>
<dbReference type="InterPro" id="IPR007110">
    <property type="entry name" value="Ig-like_dom"/>
</dbReference>
<dbReference type="GO" id="GO:0005886">
    <property type="term" value="C:plasma membrane"/>
    <property type="evidence" value="ECO:0007669"/>
    <property type="project" value="TreeGrafter"/>
</dbReference>
<dbReference type="SMART" id="SM00408">
    <property type="entry name" value="IGc2"/>
    <property type="match status" value="1"/>
</dbReference>
<keyword evidence="5" id="KW-0393">Immunoglobulin domain</keyword>
<dbReference type="InterPro" id="IPR013783">
    <property type="entry name" value="Ig-like_fold"/>
</dbReference>
<keyword evidence="7" id="KW-1133">Transmembrane helix</keyword>
<dbReference type="InterPro" id="IPR003599">
    <property type="entry name" value="Ig_sub"/>
</dbReference>
<dbReference type="PANTHER" id="PTHR11640:SF164">
    <property type="entry name" value="MAM DOMAIN-CONTAINING GLYCOSYLPHOSPHATIDYLINOSITOL ANCHOR PROTEIN 1"/>
    <property type="match status" value="1"/>
</dbReference>
<dbReference type="PANTHER" id="PTHR11640">
    <property type="entry name" value="NEPHRIN"/>
    <property type="match status" value="1"/>
</dbReference>
<dbReference type="AlphaFoldDB" id="A0AAN9AL18"/>
<evidence type="ECO:0000256" key="4">
    <source>
        <dbReference type="ARBA" id="ARBA00023180"/>
    </source>
</evidence>
<keyword evidence="7" id="KW-0812">Transmembrane</keyword>
<dbReference type="GO" id="GO:0050839">
    <property type="term" value="F:cell adhesion molecule binding"/>
    <property type="evidence" value="ECO:0007669"/>
    <property type="project" value="TreeGrafter"/>
</dbReference>
<feature type="domain" description="Ig-like" evidence="9">
    <location>
        <begin position="258"/>
        <end position="348"/>
    </location>
</feature>
<evidence type="ECO:0000313" key="11">
    <source>
        <dbReference type="Proteomes" id="UP001374579"/>
    </source>
</evidence>
<dbReference type="InterPro" id="IPR003598">
    <property type="entry name" value="Ig_sub2"/>
</dbReference>
<comment type="caution">
    <text evidence="10">The sequence shown here is derived from an EMBL/GenBank/DDBJ whole genome shotgun (WGS) entry which is preliminary data.</text>
</comment>
<sequence>MYSFESMAKAFCYCALLIFKFNSCTGVSLDNCGGSNEDKVAEVVRNATNNTFVCSTESQALSLEWRVLYPPNGDWGAGKCPPPQQDGVDTCSGKALFPAFIPKRTVSAHSMMTVNPTQMNNELLVTNSTLVCKVPSSNNEDRCMIDYITPAAGTCNTQFDTSTSPWSLNGTCVITQGNSTLNRYACRWYQGKDGSSEKIGISGWIEMTPNMLPTGTAACFARLDMPTADGRYDYDVRVRPGRQFITTDFIGINVIETPKAPTMTGCSAVDYIAENTTVSCTCRTVNVGQPAGRLVWYRTGVIDPITSSKYGDKSLVLSQTLGRTDHDTQFRCAVNWARDISGENVTVKVGYKPERLNCTLNSKIEVTVAENDTVYFTCEADSRPVASITVVRQGGTEVNSGQSPLTFSLTASCTDTGTYLCSASNVIGQADTSASVKLYVRCSPQSSSTDLPTLNFVSTPVSTQFDVIAFPAVGGTFSFRFFGPGGKCRCSADVPLEDIQLSANCQRQSGLDNTFACAVTVHNVSSSEAEGVYSVRVSNVEGFQDYTFEVKVNDGMDMATVTCPPNYAVAAIGLGVVLALIVIVIVVVLVIFWRRQWIVPWAYQADNSRDRTASKRESSGMDLYLEPIAEPATLDGERGPYDLLNSDDIGQRSVYSEITQQTGREGTATSDATAPYDVLNPADIGQRSVYSEISQRAGKAGVLSVSGTRRKGNK</sequence>
<dbReference type="GO" id="GO:0005911">
    <property type="term" value="C:cell-cell junction"/>
    <property type="evidence" value="ECO:0007669"/>
    <property type="project" value="TreeGrafter"/>
</dbReference>
<evidence type="ECO:0000256" key="7">
    <source>
        <dbReference type="SAM" id="Phobius"/>
    </source>
</evidence>